<dbReference type="Gene3D" id="1.10.10.10">
    <property type="entry name" value="Winged helix-like DNA-binding domain superfamily/Winged helix DNA-binding domain"/>
    <property type="match status" value="1"/>
</dbReference>
<evidence type="ECO:0000313" key="9">
    <source>
        <dbReference type="EMBL" id="HIV61412.1"/>
    </source>
</evidence>
<reference evidence="9" key="2">
    <citation type="submission" date="2021-04" db="EMBL/GenBank/DDBJ databases">
        <authorList>
            <person name="Gilroy R."/>
        </authorList>
    </citation>
    <scope>NUCLEOTIDE SEQUENCE</scope>
    <source>
        <strain evidence="9">CHK193-4272</strain>
    </source>
</reference>
<dbReference type="Proteomes" id="UP000886808">
    <property type="component" value="Unassembled WGS sequence"/>
</dbReference>
<dbReference type="Gene3D" id="1.20.120.1810">
    <property type="match status" value="1"/>
</dbReference>
<evidence type="ECO:0000256" key="3">
    <source>
        <dbReference type="ARBA" id="ARBA00023082"/>
    </source>
</evidence>
<dbReference type="EMBL" id="DXIE01000008">
    <property type="protein sequence ID" value="HIV61412.1"/>
    <property type="molecule type" value="Genomic_DNA"/>
</dbReference>
<dbReference type="NCBIfam" id="TIGR02937">
    <property type="entry name" value="sigma70-ECF"/>
    <property type="match status" value="1"/>
</dbReference>
<evidence type="ECO:0000256" key="2">
    <source>
        <dbReference type="ARBA" id="ARBA00023015"/>
    </source>
</evidence>
<comment type="caution">
    <text evidence="9">The sequence shown here is derived from an EMBL/GenBank/DDBJ whole genome shotgun (WGS) entry which is preliminary data.</text>
</comment>
<protein>
    <recommendedName>
        <fullName evidence="6">RNA polymerase sigma factor</fullName>
    </recommendedName>
</protein>
<dbReference type="SUPFAM" id="SSF88946">
    <property type="entry name" value="Sigma2 domain of RNA polymerase sigma factors"/>
    <property type="match status" value="1"/>
</dbReference>
<feature type="domain" description="RNA polymerase sigma-70" evidence="8">
    <location>
        <begin position="193"/>
        <end position="219"/>
    </location>
</feature>
<evidence type="ECO:0000256" key="6">
    <source>
        <dbReference type="RuleBase" id="RU362124"/>
    </source>
</evidence>
<comment type="function">
    <text evidence="6">Sigma factors are initiation factors that promote the attachment of RNA polymerase to specific initiation sites and are then released.</text>
</comment>
<dbReference type="PROSITE" id="PS00715">
    <property type="entry name" value="SIGMA70_1"/>
    <property type="match status" value="1"/>
</dbReference>
<evidence type="ECO:0000256" key="5">
    <source>
        <dbReference type="ARBA" id="ARBA00023163"/>
    </source>
</evidence>
<dbReference type="InterPro" id="IPR036388">
    <property type="entry name" value="WH-like_DNA-bd_sf"/>
</dbReference>
<evidence type="ECO:0000256" key="1">
    <source>
        <dbReference type="ARBA" id="ARBA00007788"/>
    </source>
</evidence>
<keyword evidence="2 6" id="KW-0805">Transcription regulation</keyword>
<name>A0A9D1PG81_9FIRM</name>
<dbReference type="AlphaFoldDB" id="A0A9D1PG81"/>
<organism evidence="9 10">
    <name type="scientific">Candidatus Butyricicoccus avistercoris</name>
    <dbReference type="NCBI Taxonomy" id="2838518"/>
    <lineage>
        <taxon>Bacteria</taxon>
        <taxon>Bacillati</taxon>
        <taxon>Bacillota</taxon>
        <taxon>Clostridia</taxon>
        <taxon>Eubacteriales</taxon>
        <taxon>Butyricicoccaceae</taxon>
        <taxon>Butyricicoccus</taxon>
    </lineage>
</organism>
<evidence type="ECO:0000313" key="10">
    <source>
        <dbReference type="Proteomes" id="UP000886808"/>
    </source>
</evidence>
<dbReference type="Pfam" id="PF04542">
    <property type="entry name" value="Sigma70_r2"/>
    <property type="match status" value="1"/>
</dbReference>
<gene>
    <name evidence="9" type="primary">sigK</name>
    <name evidence="9" type="ORF">H9746_00955</name>
</gene>
<dbReference type="PANTHER" id="PTHR30376">
    <property type="entry name" value="SIGMA FACTOR RPOH HEAT SHOCK RELATED"/>
    <property type="match status" value="1"/>
</dbReference>
<dbReference type="PROSITE" id="PS00716">
    <property type="entry name" value="SIGMA70_2"/>
    <property type="match status" value="1"/>
</dbReference>
<evidence type="ECO:0000256" key="4">
    <source>
        <dbReference type="ARBA" id="ARBA00023125"/>
    </source>
</evidence>
<dbReference type="SUPFAM" id="SSF88659">
    <property type="entry name" value="Sigma3 and sigma4 domains of RNA polymerase sigma factors"/>
    <property type="match status" value="1"/>
</dbReference>
<keyword evidence="5 6" id="KW-0804">Transcription</keyword>
<dbReference type="InterPro" id="IPR000943">
    <property type="entry name" value="RNA_pol_sigma70"/>
</dbReference>
<dbReference type="InterPro" id="IPR007630">
    <property type="entry name" value="RNA_pol_sigma70_r4"/>
</dbReference>
<dbReference type="InterPro" id="IPR013325">
    <property type="entry name" value="RNA_pol_sigma_r2"/>
</dbReference>
<comment type="similarity">
    <text evidence="1 6">Belongs to the sigma-70 factor family.</text>
</comment>
<keyword evidence="4 6" id="KW-0238">DNA-binding</keyword>
<dbReference type="GO" id="GO:0016987">
    <property type="term" value="F:sigma factor activity"/>
    <property type="evidence" value="ECO:0007669"/>
    <property type="project" value="UniProtKB-KW"/>
</dbReference>
<reference evidence="9" key="1">
    <citation type="journal article" date="2021" name="PeerJ">
        <title>Extensive microbial diversity within the chicken gut microbiome revealed by metagenomics and culture.</title>
        <authorList>
            <person name="Gilroy R."/>
            <person name="Ravi A."/>
            <person name="Getino M."/>
            <person name="Pursley I."/>
            <person name="Horton D.L."/>
            <person name="Alikhan N.F."/>
            <person name="Baker D."/>
            <person name="Gharbi K."/>
            <person name="Hall N."/>
            <person name="Watson M."/>
            <person name="Adriaenssens E.M."/>
            <person name="Foster-Nyarko E."/>
            <person name="Jarju S."/>
            <person name="Secka A."/>
            <person name="Antonio M."/>
            <person name="Oren A."/>
            <person name="Chaudhuri R.R."/>
            <person name="La Ragione R."/>
            <person name="Hildebrand F."/>
            <person name="Pallen M.J."/>
        </authorList>
    </citation>
    <scope>NUCLEOTIDE SEQUENCE</scope>
    <source>
        <strain evidence="9">CHK193-4272</strain>
    </source>
</reference>
<dbReference type="Pfam" id="PF04545">
    <property type="entry name" value="Sigma70_r4"/>
    <property type="match status" value="1"/>
</dbReference>
<proteinExistence type="inferred from homology"/>
<dbReference type="PRINTS" id="PR00046">
    <property type="entry name" value="SIGMA70FCT"/>
</dbReference>
<dbReference type="GO" id="GO:0006352">
    <property type="term" value="P:DNA-templated transcription initiation"/>
    <property type="evidence" value="ECO:0007669"/>
    <property type="project" value="InterPro"/>
</dbReference>
<dbReference type="InterPro" id="IPR007627">
    <property type="entry name" value="RNA_pol_sigma70_r2"/>
</dbReference>
<dbReference type="InterPro" id="IPR050813">
    <property type="entry name" value="Sigma-70_Factor"/>
</dbReference>
<dbReference type="CDD" id="cd06171">
    <property type="entry name" value="Sigma70_r4"/>
    <property type="match status" value="1"/>
</dbReference>
<feature type="domain" description="RNA polymerase sigma-70" evidence="7">
    <location>
        <begin position="74"/>
        <end position="87"/>
    </location>
</feature>
<sequence length="227" mass="25938">MLLASSLLMSAIYLVLRVQGSSFPKPLTAKQEQEYVENMLKGDNQAKSKLIEHNLRLVAHVVKKYYSDPADQDDLISIGTIGLMKAVNSYRPEKGVKLATYAARCIENEILMHFRANRKSANEISLSETLDHDGDGNSLELMDMISCEDENLKKIDNNDEYNELYKYIKANLQPREQQIIALRYGLYGKEPLTQREIASIYKISRSYISRIEKKALQKLANAFNLEK</sequence>
<dbReference type="InterPro" id="IPR014284">
    <property type="entry name" value="RNA_pol_sigma-70_dom"/>
</dbReference>
<keyword evidence="3 6" id="KW-0731">Sigma factor</keyword>
<dbReference type="GO" id="GO:0003677">
    <property type="term" value="F:DNA binding"/>
    <property type="evidence" value="ECO:0007669"/>
    <property type="project" value="UniProtKB-KW"/>
</dbReference>
<dbReference type="NCBIfam" id="NF004471">
    <property type="entry name" value="PRK05803.1"/>
    <property type="match status" value="1"/>
</dbReference>
<dbReference type="InterPro" id="IPR013324">
    <property type="entry name" value="RNA_pol_sigma_r3/r4-like"/>
</dbReference>
<dbReference type="PANTHER" id="PTHR30376:SF3">
    <property type="entry name" value="RNA POLYMERASE SIGMA FACTOR RPOH"/>
    <property type="match status" value="1"/>
</dbReference>
<evidence type="ECO:0000259" key="8">
    <source>
        <dbReference type="PROSITE" id="PS00716"/>
    </source>
</evidence>
<accession>A0A9D1PG81</accession>
<dbReference type="PIRSF" id="PIRSF000770">
    <property type="entry name" value="RNA_pol_sigma-SigE/K"/>
    <property type="match status" value="1"/>
</dbReference>
<evidence type="ECO:0000259" key="7">
    <source>
        <dbReference type="PROSITE" id="PS00715"/>
    </source>
</evidence>